<dbReference type="RefSeq" id="YP_009198595.1">
    <property type="nucleotide sequence ID" value="NC_028799.1"/>
</dbReference>
<dbReference type="KEGG" id="vg:26625673"/>
<organism evidence="2 3">
    <name type="scientific">Vibrio phage phi 1</name>
    <dbReference type="NCBI Taxonomy" id="1589297"/>
    <lineage>
        <taxon>Viruses</taxon>
        <taxon>Duplodnaviria</taxon>
        <taxon>Heunggongvirae</taxon>
        <taxon>Uroviricota</taxon>
        <taxon>Caudoviricetes</taxon>
        <taxon>Schitoviridae</taxon>
        <taxon>Pacinivirus</taxon>
        <taxon>Pacinivirus phi1</taxon>
    </lineage>
</organism>
<evidence type="ECO:0000313" key="2">
    <source>
        <dbReference type="EMBL" id="AJF40735.1"/>
    </source>
</evidence>
<feature type="transmembrane region" description="Helical" evidence="1">
    <location>
        <begin position="602"/>
        <end position="624"/>
    </location>
</feature>
<dbReference type="Proteomes" id="UP000031803">
    <property type="component" value="Segment"/>
</dbReference>
<sequence length="734" mass="83034">MDNHPFFIMGLFDETRTYIASTTQSLIQDTPDYIRQSILNSILANRELVPDILDATLNSFAVKDIRPMFEYARDVYTNGLPEGSKGWSPPKPEVVRDVLYKEYPWILQQGKTINIISVALGDPSDQAIGLERLLMSDRFQQWETDRDGNLLYPTQFLYLWGDGKVRRSEIKFYRLNYEGAPIQIEANTWFNGVPRDTPYKFYDYHEPIVTTAGSVYYTVNYQILNSDGSIYNDTRWPKNERWWSYYPKSQRYPELNLDSESGNQPSGTFYFPVVPLRVNYTSLTSQPYWNTPLYQTSKKLLNFMDLKIEELHEGVNNNPDIANINHVYIVFGVDVHTTSDAGKKYLYEYFEDEFARARTNEFEYLKWWTSPIFGPAPLNSVKIEDATYKVELGFAYITVKEYSGVVGKIGDVTKDILIADKNPMRIRWPGGGNGMLLENHMNRLILRKQITPNRYKELIVHGLVHINNIFGSGLGYFTGLWGSINLTGGEQQNTPLVIPLNVAIAQSLPLRDANTLYYESIKIVFNAFEVVKLKWYETSFFRFVSQILVLAVSVVTGGLANLVNSITVAISAGLTATALLISKMIIVSALASATFKFAVEEAGLDVGYVFAGLALAYGVSGSLLDLPLADTFLSIGTNLNEAVTSLTQEAITEVTTELTDLEEEYQTKLESLEDLLKPTERVLDPLSLFTNVGMLPNESPTDYFNRTIELKNPGILSIESVSNFVNTKLDLNLI</sequence>
<feature type="transmembrane region" description="Helical" evidence="1">
    <location>
        <begin position="566"/>
        <end position="590"/>
    </location>
</feature>
<accession>A0A0B5HE16</accession>
<keyword evidence="3" id="KW-1185">Reference proteome</keyword>
<dbReference type="OrthoDB" id="390at10239"/>
<proteinExistence type="predicted"/>
<keyword evidence="1" id="KW-0812">Transmembrane</keyword>
<gene>
    <name evidence="2" type="ORF">SBVP1_0077</name>
</gene>
<name>A0A0B5HE16_9CAUD</name>
<dbReference type="GeneID" id="26625673"/>
<reference evidence="2 3" key="1">
    <citation type="submission" date="2014-12" db="EMBL/GenBank/DDBJ databases">
        <title>Complete genome sequences of three Vibrio cholerae specific bacteriophages.</title>
        <authorList>
            <person name="Bhandare S.G."/>
            <person name="Warry A."/>
            <person name="Emes R.D."/>
            <person name="Hooton S.P.T."/>
            <person name="Barrow P.A."/>
            <person name="Atterbury R.J."/>
        </authorList>
    </citation>
    <scope>NUCLEOTIDE SEQUENCE [LARGE SCALE GENOMIC DNA]</scope>
</reference>
<keyword evidence="1" id="KW-1133">Transmembrane helix</keyword>
<dbReference type="EMBL" id="KP280062">
    <property type="protein sequence ID" value="AJF40735.1"/>
    <property type="molecule type" value="Genomic_DNA"/>
</dbReference>
<protein>
    <submittedName>
        <fullName evidence="2">Uncharacterized protein</fullName>
    </submittedName>
</protein>
<keyword evidence="1" id="KW-0472">Membrane</keyword>
<evidence type="ECO:0000256" key="1">
    <source>
        <dbReference type="SAM" id="Phobius"/>
    </source>
</evidence>
<feature type="transmembrane region" description="Helical" evidence="1">
    <location>
        <begin position="540"/>
        <end position="560"/>
    </location>
</feature>
<evidence type="ECO:0000313" key="3">
    <source>
        <dbReference type="Proteomes" id="UP000031803"/>
    </source>
</evidence>